<feature type="compositionally biased region" description="Pro residues" evidence="1">
    <location>
        <begin position="51"/>
        <end position="66"/>
    </location>
</feature>
<keyword evidence="2" id="KW-0472">Membrane</keyword>
<evidence type="ECO:0000256" key="1">
    <source>
        <dbReference type="SAM" id="MobiDB-lite"/>
    </source>
</evidence>
<dbReference type="EMBL" id="JAAGWH010000032">
    <property type="protein sequence ID" value="NEK94762.1"/>
    <property type="molecule type" value="Genomic_DNA"/>
</dbReference>
<keyword evidence="5" id="KW-1185">Reference proteome</keyword>
<organism evidence="4 6">
    <name type="scientific">Modestobacter muralis</name>
    <dbReference type="NCBI Taxonomy" id="1608614"/>
    <lineage>
        <taxon>Bacteria</taxon>
        <taxon>Bacillati</taxon>
        <taxon>Actinomycetota</taxon>
        <taxon>Actinomycetes</taxon>
        <taxon>Geodermatophilales</taxon>
        <taxon>Geodermatophilaceae</taxon>
        <taxon>Modestobacter</taxon>
    </lineage>
</organism>
<keyword evidence="2" id="KW-1133">Transmembrane helix</keyword>
<name>A0A6P0H7I6_9ACTN</name>
<accession>A0A6P0H7I6</accession>
<evidence type="ECO:0000313" key="4">
    <source>
        <dbReference type="EMBL" id="NEN51650.1"/>
    </source>
</evidence>
<evidence type="ECO:0000313" key="3">
    <source>
        <dbReference type="EMBL" id="NEK94762.1"/>
    </source>
</evidence>
<reference evidence="4 6" key="2">
    <citation type="submission" date="2020-02" db="EMBL/GenBank/DDBJ databases">
        <title>The WGS of Modestobacter muralis DSM 100205.</title>
        <authorList>
            <person name="Jiang Z."/>
        </authorList>
    </citation>
    <scope>NUCLEOTIDE SEQUENCE [LARGE SCALE GENOMIC DNA]</scope>
    <source>
        <strain evidence="4 6">DSM 100205</strain>
    </source>
</reference>
<feature type="compositionally biased region" description="Low complexity" evidence="1">
    <location>
        <begin position="67"/>
        <end position="80"/>
    </location>
</feature>
<keyword evidence="2" id="KW-0812">Transmembrane</keyword>
<dbReference type="Proteomes" id="UP000471152">
    <property type="component" value="Unassembled WGS sequence"/>
</dbReference>
<dbReference type="EMBL" id="JAAGWB010000034">
    <property type="protein sequence ID" value="NEN51650.1"/>
    <property type="molecule type" value="Genomic_DNA"/>
</dbReference>
<proteinExistence type="predicted"/>
<dbReference type="Proteomes" id="UP000468828">
    <property type="component" value="Unassembled WGS sequence"/>
</dbReference>
<gene>
    <name evidence="4" type="ORF">G3R41_12010</name>
    <name evidence="3" type="ORF">GCU67_11355</name>
</gene>
<dbReference type="RefSeq" id="WP_163611331.1">
    <property type="nucleotide sequence ID" value="NZ_JAAGWB010000034.1"/>
</dbReference>
<feature type="region of interest" description="Disordered" evidence="1">
    <location>
        <begin position="48"/>
        <end position="100"/>
    </location>
</feature>
<dbReference type="AlphaFoldDB" id="A0A6P0H7I6"/>
<feature type="transmembrane region" description="Helical" evidence="2">
    <location>
        <begin position="20"/>
        <end position="40"/>
    </location>
</feature>
<sequence>MPPPGSVSEHAGASLLPLGGAAALFVVAAVLLALVIRLLIRMIRSTAAADEPPPPPPRPAPSPPRVAGPATPRPAAAGHHPVGRRSPGTGAQRAVTGPRRPLQVVAADLRRLTGELSMVPGGLSAERRRDLLAAYDDVLMEAADLLQVPHRLRTEPPATRELERLRLLSQLEAAGLVVSG</sequence>
<evidence type="ECO:0000313" key="6">
    <source>
        <dbReference type="Proteomes" id="UP000471152"/>
    </source>
</evidence>
<reference evidence="3 5" key="1">
    <citation type="submission" date="2020-01" db="EMBL/GenBank/DDBJ databases">
        <title>the WGS Modestobacter muralis CPCC 204518.</title>
        <authorList>
            <person name="Jiang Z."/>
        </authorList>
    </citation>
    <scope>NUCLEOTIDE SEQUENCE [LARGE SCALE GENOMIC DNA]</scope>
    <source>
        <strain evidence="3 5">DSM 100205</strain>
    </source>
</reference>
<comment type="caution">
    <text evidence="4">The sequence shown here is derived from an EMBL/GenBank/DDBJ whole genome shotgun (WGS) entry which is preliminary data.</text>
</comment>
<protein>
    <submittedName>
        <fullName evidence="4">Uncharacterized protein</fullName>
    </submittedName>
</protein>
<evidence type="ECO:0000313" key="5">
    <source>
        <dbReference type="Proteomes" id="UP000468828"/>
    </source>
</evidence>
<evidence type="ECO:0000256" key="2">
    <source>
        <dbReference type="SAM" id="Phobius"/>
    </source>
</evidence>